<feature type="domain" description="GGDEF" evidence="7">
    <location>
        <begin position="526"/>
        <end position="664"/>
    </location>
</feature>
<dbReference type="Proteomes" id="UP001501169">
    <property type="component" value="Unassembled WGS sequence"/>
</dbReference>
<dbReference type="InterPro" id="IPR000160">
    <property type="entry name" value="GGDEF_dom"/>
</dbReference>
<evidence type="ECO:0000256" key="5">
    <source>
        <dbReference type="SAM" id="Phobius"/>
    </source>
</evidence>
<dbReference type="CDD" id="cd01949">
    <property type="entry name" value="GGDEF"/>
    <property type="match status" value="1"/>
</dbReference>
<dbReference type="InterPro" id="IPR029787">
    <property type="entry name" value="Nucleotide_cyclase"/>
</dbReference>
<feature type="transmembrane region" description="Helical" evidence="5">
    <location>
        <begin position="428"/>
        <end position="445"/>
    </location>
</feature>
<evidence type="ECO:0000313" key="8">
    <source>
        <dbReference type="EMBL" id="GAA0562168.1"/>
    </source>
</evidence>
<feature type="repeat" description="TPR" evidence="3">
    <location>
        <begin position="147"/>
        <end position="180"/>
    </location>
</feature>
<dbReference type="SMART" id="SM00267">
    <property type="entry name" value="GGDEF"/>
    <property type="match status" value="1"/>
</dbReference>
<dbReference type="PANTHER" id="PTHR45138">
    <property type="entry name" value="REGULATORY COMPONENTS OF SENSORY TRANSDUCTION SYSTEM"/>
    <property type="match status" value="1"/>
</dbReference>
<dbReference type="EC" id="2.7.7.65" evidence="1"/>
<keyword evidence="4" id="KW-0175">Coiled coil</keyword>
<dbReference type="Pfam" id="PF13424">
    <property type="entry name" value="TPR_12"/>
    <property type="match status" value="2"/>
</dbReference>
<feature type="repeat" description="TPR" evidence="3">
    <location>
        <begin position="107"/>
        <end position="140"/>
    </location>
</feature>
<feature type="repeat" description="TPR" evidence="3">
    <location>
        <begin position="187"/>
        <end position="220"/>
    </location>
</feature>
<keyword evidence="9" id="KW-1185">Reference proteome</keyword>
<dbReference type="NCBIfam" id="TIGR00254">
    <property type="entry name" value="GGDEF"/>
    <property type="match status" value="1"/>
</dbReference>
<sequence>MQWQLLFILLLVVGSAGPTALAADTDFTALRSQIETSRQQGNLDQAEKLTADYLAMATKQADTQQQALAYHQMGNNAMERNNYPLARQQLEQAISLLQPNGQSIALANAIRRLGMVYRYQTDYASALRYVYQAMQIYQALEDESEIANTYSSIGTILEKMGQYEEALQAHQQSFALHFKLGNQSSLASAIYNLGDLHRVLGDKDKALAYFLQTLQLDLASGDKLNIAYSHNKLGYLYSELGEFTKATEHTQQAMMLFEQIGAPRDTDWGRTVVAKLAMEQGDFLKAQQLLDGVIERAKAHSYKSLLVDAYKMAAELALRQNNAETALRYTTAGIEQAQQNNERADEALLQHMQVQALVKLDAVREALAAMLRQKQLDDEIFNSKRAATIAAIQAQTDFTRQQYQIDLLQNEQQLQQAQLEQQHLIRNFWISGLVAAFILMISLYRRYVQRQQNRRLEQEVATRTQQLQQKNTELAHAYQQLEIVSLTDKLTGLHNRHFLESHIMTELEQCRRMQHRSDDSLPATHSELALFMIDLDHFKSLNDSYGHSVGDEVLKQLRHIMQQVFRQSDYLVRWGGEEFVAIARNINRDEVSHLAQRFVDAVQQTPILVTGCQPLHISCSVGYACYPLPLGESAMHWQRLLKLADLCLYAAKYSGRNGWVGLDNCAAELPLSQAGINAAQMQAWQLQGLLQLQHSFGGSVKWQA</sequence>
<dbReference type="PROSITE" id="PS50005">
    <property type="entry name" value="TPR"/>
    <property type="match status" value="4"/>
</dbReference>
<dbReference type="InterPro" id="IPR050469">
    <property type="entry name" value="Diguanylate_Cyclase"/>
</dbReference>
<feature type="repeat" description="TPR" evidence="3">
    <location>
        <begin position="227"/>
        <end position="260"/>
    </location>
</feature>
<keyword evidence="5" id="KW-1133">Transmembrane helix</keyword>
<protein>
    <recommendedName>
        <fullName evidence="1">diguanylate cyclase</fullName>
        <ecNumber evidence="1">2.7.7.65</ecNumber>
    </recommendedName>
</protein>
<keyword evidence="5" id="KW-0812">Transmembrane</keyword>
<reference evidence="8 9" key="1">
    <citation type="journal article" date="2019" name="Int. J. Syst. Evol. Microbiol.">
        <title>The Global Catalogue of Microorganisms (GCM) 10K type strain sequencing project: providing services to taxonomists for standard genome sequencing and annotation.</title>
        <authorList>
            <consortium name="The Broad Institute Genomics Platform"/>
            <consortium name="The Broad Institute Genome Sequencing Center for Infectious Disease"/>
            <person name="Wu L."/>
            <person name="Ma J."/>
        </authorList>
    </citation>
    <scope>NUCLEOTIDE SEQUENCE [LARGE SCALE GENOMIC DNA]</scope>
    <source>
        <strain evidence="8 9">JCM 14331</strain>
    </source>
</reference>
<proteinExistence type="predicted"/>
<dbReference type="SUPFAM" id="SSF48452">
    <property type="entry name" value="TPR-like"/>
    <property type="match status" value="2"/>
</dbReference>
<evidence type="ECO:0000313" key="9">
    <source>
        <dbReference type="Proteomes" id="UP001501169"/>
    </source>
</evidence>
<accession>A0ABN1EA22</accession>
<name>A0ABN1EA22_9GAMM</name>
<dbReference type="SMART" id="SM00028">
    <property type="entry name" value="TPR"/>
    <property type="match status" value="6"/>
</dbReference>
<dbReference type="Gene3D" id="3.30.70.270">
    <property type="match status" value="1"/>
</dbReference>
<dbReference type="RefSeq" id="WP_226767832.1">
    <property type="nucleotide sequence ID" value="NZ_BAAAEO010000005.1"/>
</dbReference>
<dbReference type="SUPFAM" id="SSF55073">
    <property type="entry name" value="Nucleotide cyclase"/>
    <property type="match status" value="1"/>
</dbReference>
<dbReference type="InterPro" id="IPR011990">
    <property type="entry name" value="TPR-like_helical_dom_sf"/>
</dbReference>
<dbReference type="Gene3D" id="1.25.40.10">
    <property type="entry name" value="Tetratricopeptide repeat domain"/>
    <property type="match status" value="2"/>
</dbReference>
<dbReference type="PROSITE" id="PS50887">
    <property type="entry name" value="GGDEF"/>
    <property type="match status" value="1"/>
</dbReference>
<gene>
    <name evidence="8" type="ORF">GCM10009098_32880</name>
</gene>
<keyword evidence="5" id="KW-0472">Membrane</keyword>
<dbReference type="InterPro" id="IPR043128">
    <property type="entry name" value="Rev_trsase/Diguanyl_cyclase"/>
</dbReference>
<comment type="catalytic activity">
    <reaction evidence="2">
        <text>2 GTP = 3',3'-c-di-GMP + 2 diphosphate</text>
        <dbReference type="Rhea" id="RHEA:24898"/>
        <dbReference type="ChEBI" id="CHEBI:33019"/>
        <dbReference type="ChEBI" id="CHEBI:37565"/>
        <dbReference type="ChEBI" id="CHEBI:58805"/>
        <dbReference type="EC" id="2.7.7.65"/>
    </reaction>
</comment>
<dbReference type="Pfam" id="PF00990">
    <property type="entry name" value="GGDEF"/>
    <property type="match status" value="1"/>
</dbReference>
<feature type="chain" id="PRO_5045785903" description="diguanylate cyclase" evidence="6">
    <location>
        <begin position="23"/>
        <end position="704"/>
    </location>
</feature>
<organism evidence="8 9">
    <name type="scientific">Rheinheimera aquimaris</name>
    <dbReference type="NCBI Taxonomy" id="412437"/>
    <lineage>
        <taxon>Bacteria</taxon>
        <taxon>Pseudomonadati</taxon>
        <taxon>Pseudomonadota</taxon>
        <taxon>Gammaproteobacteria</taxon>
        <taxon>Chromatiales</taxon>
        <taxon>Chromatiaceae</taxon>
        <taxon>Rheinheimera</taxon>
    </lineage>
</organism>
<feature type="coiled-coil region" evidence="4">
    <location>
        <begin position="400"/>
        <end position="427"/>
    </location>
</feature>
<feature type="signal peptide" evidence="6">
    <location>
        <begin position="1"/>
        <end position="22"/>
    </location>
</feature>
<dbReference type="PANTHER" id="PTHR45138:SF9">
    <property type="entry name" value="DIGUANYLATE CYCLASE DGCM-RELATED"/>
    <property type="match status" value="1"/>
</dbReference>
<evidence type="ECO:0000259" key="7">
    <source>
        <dbReference type="PROSITE" id="PS50887"/>
    </source>
</evidence>
<dbReference type="InterPro" id="IPR019734">
    <property type="entry name" value="TPR_rpt"/>
</dbReference>
<comment type="caution">
    <text evidence="8">The sequence shown here is derived from an EMBL/GenBank/DDBJ whole genome shotgun (WGS) entry which is preliminary data.</text>
</comment>
<keyword evidence="3" id="KW-0802">TPR repeat</keyword>
<evidence type="ECO:0000256" key="1">
    <source>
        <dbReference type="ARBA" id="ARBA00012528"/>
    </source>
</evidence>
<evidence type="ECO:0000256" key="4">
    <source>
        <dbReference type="SAM" id="Coils"/>
    </source>
</evidence>
<evidence type="ECO:0000256" key="6">
    <source>
        <dbReference type="SAM" id="SignalP"/>
    </source>
</evidence>
<dbReference type="EMBL" id="BAAAEO010000005">
    <property type="protein sequence ID" value="GAA0562168.1"/>
    <property type="molecule type" value="Genomic_DNA"/>
</dbReference>
<evidence type="ECO:0000256" key="2">
    <source>
        <dbReference type="ARBA" id="ARBA00034247"/>
    </source>
</evidence>
<keyword evidence="6" id="KW-0732">Signal</keyword>
<evidence type="ECO:0000256" key="3">
    <source>
        <dbReference type="PROSITE-ProRule" id="PRU00339"/>
    </source>
</evidence>